<reference evidence="3 4" key="1">
    <citation type="submission" date="2020-07" db="EMBL/GenBank/DDBJ databases">
        <title>Sequencing the genomes of 1000 actinobacteria strains.</title>
        <authorList>
            <person name="Klenk H.-P."/>
        </authorList>
    </citation>
    <scope>NUCLEOTIDE SEQUENCE [LARGE SCALE GENOMIC DNA]</scope>
    <source>
        <strain evidence="3 4">DSM 21350</strain>
    </source>
</reference>
<protein>
    <submittedName>
        <fullName evidence="3">LCP family protein required for cell wall assembly</fullName>
    </submittedName>
</protein>
<comment type="similarity">
    <text evidence="1">Belongs to the LytR/CpsA/Psr (LCP) family.</text>
</comment>
<dbReference type="PANTHER" id="PTHR33392:SF6">
    <property type="entry name" value="POLYISOPRENYL-TEICHOIC ACID--PEPTIDOGLYCAN TEICHOIC ACID TRANSFERASE TAGU"/>
    <property type="match status" value="1"/>
</dbReference>
<dbReference type="AlphaFoldDB" id="A0A7Y9E8X2"/>
<organism evidence="3 4">
    <name type="scientific">Nocardioides panaciterrulae</name>
    <dbReference type="NCBI Taxonomy" id="661492"/>
    <lineage>
        <taxon>Bacteria</taxon>
        <taxon>Bacillati</taxon>
        <taxon>Actinomycetota</taxon>
        <taxon>Actinomycetes</taxon>
        <taxon>Propionibacteriales</taxon>
        <taxon>Nocardioidaceae</taxon>
        <taxon>Nocardioides</taxon>
    </lineage>
</organism>
<dbReference type="Proteomes" id="UP000535511">
    <property type="component" value="Unassembled WGS sequence"/>
</dbReference>
<feature type="domain" description="Cell envelope-related transcriptional attenuator" evidence="2">
    <location>
        <begin position="96"/>
        <end position="238"/>
    </location>
</feature>
<comment type="caution">
    <text evidence="3">The sequence shown here is derived from an EMBL/GenBank/DDBJ whole genome shotgun (WGS) entry which is preliminary data.</text>
</comment>
<evidence type="ECO:0000313" key="4">
    <source>
        <dbReference type="Proteomes" id="UP000535511"/>
    </source>
</evidence>
<dbReference type="RefSeq" id="WP_179664644.1">
    <property type="nucleotide sequence ID" value="NZ_JACCBG010000001.1"/>
</dbReference>
<dbReference type="InterPro" id="IPR050922">
    <property type="entry name" value="LytR/CpsA/Psr_CW_biosynth"/>
</dbReference>
<gene>
    <name evidence="3" type="ORF">BJZ21_003168</name>
</gene>
<name>A0A7Y9E8X2_9ACTN</name>
<evidence type="ECO:0000259" key="2">
    <source>
        <dbReference type="Pfam" id="PF03816"/>
    </source>
</evidence>
<dbReference type="InterPro" id="IPR004474">
    <property type="entry name" value="LytR_CpsA_psr"/>
</dbReference>
<keyword evidence="4" id="KW-1185">Reference proteome</keyword>
<dbReference type="Gene3D" id="3.40.630.190">
    <property type="entry name" value="LCP protein"/>
    <property type="match status" value="1"/>
</dbReference>
<proteinExistence type="inferred from homology"/>
<evidence type="ECO:0000313" key="3">
    <source>
        <dbReference type="EMBL" id="NYD43085.1"/>
    </source>
</evidence>
<dbReference type="EMBL" id="JACCBG010000001">
    <property type="protein sequence ID" value="NYD43085.1"/>
    <property type="molecule type" value="Genomic_DNA"/>
</dbReference>
<accession>A0A7Y9E8X2</accession>
<evidence type="ECO:0000256" key="1">
    <source>
        <dbReference type="ARBA" id="ARBA00006068"/>
    </source>
</evidence>
<dbReference type="NCBIfam" id="TIGR00350">
    <property type="entry name" value="lytR_cpsA_psr"/>
    <property type="match status" value="1"/>
</dbReference>
<dbReference type="Pfam" id="PF03816">
    <property type="entry name" value="LytR_cpsA_psr"/>
    <property type="match status" value="1"/>
</dbReference>
<sequence>MAARRGVRRALVGLLVCAALLGAAAGAGVLWLQHRLTGNIDRVDAVFTGLQHRPSRPAGPARRAVNILLLGTDRRSEVPTTGSLARAPAWLPGEQRSDTIMVVHIDADRRGASVISIPRDSWVQVPGYGSAKINAAFSFAGPSLAVATVEQLTGLRIDHLAIVDWSGFADLTDAVGGVTVTVPSTVTDSARGITWTEGTHTLDGEQALAYVGERYGLPGGDLDRVRRQQNFLRLLMESSLHQEMQVDPKMLYDFLDTVTRHLTVDSGWSTDDMAKLALSMHSLRSADIRYLTAPVAGLGWAGDQSIVRLDHRGNARLWAAVRDDRVAPWVDRHPALETPPVVN</sequence>
<dbReference type="PANTHER" id="PTHR33392">
    <property type="entry name" value="POLYISOPRENYL-TEICHOIC ACID--PEPTIDOGLYCAN TEICHOIC ACID TRANSFERASE TAGU"/>
    <property type="match status" value="1"/>
</dbReference>